<gene>
    <name evidence="2" type="ORF">GCM10007878_14220</name>
</gene>
<organism evidence="2 3">
    <name type="scientific">Marinospirillum insulare</name>
    <dbReference type="NCBI Taxonomy" id="217169"/>
    <lineage>
        <taxon>Bacteria</taxon>
        <taxon>Pseudomonadati</taxon>
        <taxon>Pseudomonadota</taxon>
        <taxon>Gammaproteobacteria</taxon>
        <taxon>Oceanospirillales</taxon>
        <taxon>Oceanospirillaceae</taxon>
        <taxon>Marinospirillum</taxon>
    </lineage>
</organism>
<dbReference type="RefSeq" id="WP_027851908.1">
    <property type="nucleotide sequence ID" value="NZ_BSOR01000024.1"/>
</dbReference>
<dbReference type="Gene3D" id="2.60.40.2870">
    <property type="match status" value="1"/>
</dbReference>
<accession>A0ABQ5ZV04</accession>
<evidence type="ECO:0000313" key="2">
    <source>
        <dbReference type="EMBL" id="GLR63984.1"/>
    </source>
</evidence>
<dbReference type="InterPro" id="IPR032624">
    <property type="entry name" value="DUF4879"/>
</dbReference>
<evidence type="ECO:0008006" key="4">
    <source>
        <dbReference type="Google" id="ProtNLM"/>
    </source>
</evidence>
<evidence type="ECO:0000313" key="3">
    <source>
        <dbReference type="Proteomes" id="UP001156682"/>
    </source>
</evidence>
<comment type="caution">
    <text evidence="2">The sequence shown here is derived from an EMBL/GenBank/DDBJ whole genome shotgun (WGS) entry which is preliminary data.</text>
</comment>
<keyword evidence="1" id="KW-0732">Signal</keyword>
<dbReference type="Pfam" id="PF16219">
    <property type="entry name" value="DUF4879"/>
    <property type="match status" value="1"/>
</dbReference>
<feature type="signal peptide" evidence="1">
    <location>
        <begin position="1"/>
        <end position="21"/>
    </location>
</feature>
<sequence length="196" mass="21318">MKNIVLSVSFLAAFFVFGVQAETAGLAGKEVVLVKEYTKELGKISLNINEDSPLNTYILNSIEGIQPYAPAPSITSVSIHAVGSTNCGWEDIGLNQYTTYCDHGGVELKAVALVVGYGGNRLAWMNGNLLNSSKNYDNDPVCINNGQPNIGCTQGGVAVAYLRYYNLDGYENGKFEFQDTSMNAPWNTMSTYIFIQ</sequence>
<reference evidence="3" key="1">
    <citation type="journal article" date="2019" name="Int. J. Syst. Evol. Microbiol.">
        <title>The Global Catalogue of Microorganisms (GCM) 10K type strain sequencing project: providing services to taxonomists for standard genome sequencing and annotation.</title>
        <authorList>
            <consortium name="The Broad Institute Genomics Platform"/>
            <consortium name="The Broad Institute Genome Sequencing Center for Infectious Disease"/>
            <person name="Wu L."/>
            <person name="Ma J."/>
        </authorList>
    </citation>
    <scope>NUCLEOTIDE SEQUENCE [LARGE SCALE GENOMIC DNA]</scope>
    <source>
        <strain evidence="3">NBRC 100033</strain>
    </source>
</reference>
<dbReference type="Proteomes" id="UP001156682">
    <property type="component" value="Unassembled WGS sequence"/>
</dbReference>
<proteinExistence type="predicted"/>
<evidence type="ECO:0000256" key="1">
    <source>
        <dbReference type="SAM" id="SignalP"/>
    </source>
</evidence>
<name>A0ABQ5ZV04_9GAMM</name>
<protein>
    <recommendedName>
        <fullName evidence="4">DUF4879 domain-containing protein</fullName>
    </recommendedName>
</protein>
<dbReference type="EMBL" id="BSOR01000024">
    <property type="protein sequence ID" value="GLR63984.1"/>
    <property type="molecule type" value="Genomic_DNA"/>
</dbReference>
<feature type="chain" id="PRO_5045198883" description="DUF4879 domain-containing protein" evidence="1">
    <location>
        <begin position="22"/>
        <end position="196"/>
    </location>
</feature>
<keyword evidence="3" id="KW-1185">Reference proteome</keyword>